<dbReference type="InterPro" id="IPR050123">
    <property type="entry name" value="Prok_molybdopt-oxidoreductase"/>
</dbReference>
<dbReference type="Gene3D" id="3.40.228.10">
    <property type="entry name" value="Dimethylsulfoxide Reductase, domain 2"/>
    <property type="match status" value="1"/>
</dbReference>
<dbReference type="Pfam" id="PF04879">
    <property type="entry name" value="Molybdop_Fe4S4"/>
    <property type="match status" value="1"/>
</dbReference>
<evidence type="ECO:0000256" key="4">
    <source>
        <dbReference type="ARBA" id="ARBA00023014"/>
    </source>
</evidence>
<evidence type="ECO:0000256" key="2">
    <source>
        <dbReference type="ARBA" id="ARBA00022723"/>
    </source>
</evidence>
<dbReference type="EMBL" id="JACMHY010000010">
    <property type="protein sequence ID" value="MBC2867908.1"/>
    <property type="molecule type" value="Genomic_DNA"/>
</dbReference>
<dbReference type="GO" id="GO:0003954">
    <property type="term" value="F:NADH dehydrogenase activity"/>
    <property type="evidence" value="ECO:0007669"/>
    <property type="project" value="TreeGrafter"/>
</dbReference>
<dbReference type="RefSeq" id="WP_159665424.1">
    <property type="nucleotide sequence ID" value="NZ_JACMHY010000010.1"/>
</dbReference>
<comment type="caution">
    <text evidence="7">The sequence shown here is derived from an EMBL/GenBank/DDBJ whole genome shotgun (WGS) entry which is preliminary data.</text>
</comment>
<gene>
    <name evidence="7" type="ORF">H1R13_24025</name>
</gene>
<dbReference type="GO" id="GO:0043546">
    <property type="term" value="F:molybdopterin cofactor binding"/>
    <property type="evidence" value="ECO:0007669"/>
    <property type="project" value="InterPro"/>
</dbReference>
<dbReference type="InterPro" id="IPR006656">
    <property type="entry name" value="Mopterin_OxRdtase"/>
</dbReference>
<feature type="domain" description="4Fe-4S Mo/W bis-MGD-type" evidence="6">
    <location>
        <begin position="3"/>
        <end position="59"/>
    </location>
</feature>
<dbReference type="GO" id="GO:0016020">
    <property type="term" value="C:membrane"/>
    <property type="evidence" value="ECO:0007669"/>
    <property type="project" value="TreeGrafter"/>
</dbReference>
<dbReference type="AlphaFoldDB" id="A0A7X1LSB2"/>
<dbReference type="InterPro" id="IPR006963">
    <property type="entry name" value="Mopterin_OxRdtase_4Fe-4S_dom"/>
</dbReference>
<dbReference type="GO" id="GO:0051539">
    <property type="term" value="F:4 iron, 4 sulfur cluster binding"/>
    <property type="evidence" value="ECO:0007669"/>
    <property type="project" value="UniProtKB-KW"/>
</dbReference>
<evidence type="ECO:0000313" key="7">
    <source>
        <dbReference type="EMBL" id="MBC2867908.1"/>
    </source>
</evidence>
<dbReference type="SUPFAM" id="SSF50692">
    <property type="entry name" value="ADC-like"/>
    <property type="match status" value="1"/>
</dbReference>
<dbReference type="Gene3D" id="2.20.25.90">
    <property type="entry name" value="ADC-like domains"/>
    <property type="match status" value="1"/>
</dbReference>
<keyword evidence="4" id="KW-0411">Iron-sulfur</keyword>
<dbReference type="SUPFAM" id="SSF53706">
    <property type="entry name" value="Formate dehydrogenase/DMSO reductase, domains 1-3"/>
    <property type="match status" value="1"/>
</dbReference>
<evidence type="ECO:0000259" key="6">
    <source>
        <dbReference type="PROSITE" id="PS51669"/>
    </source>
</evidence>
<evidence type="ECO:0000256" key="3">
    <source>
        <dbReference type="ARBA" id="ARBA00023004"/>
    </source>
</evidence>
<feature type="region of interest" description="Disordered" evidence="5">
    <location>
        <begin position="709"/>
        <end position="730"/>
    </location>
</feature>
<evidence type="ECO:0000313" key="8">
    <source>
        <dbReference type="Proteomes" id="UP000517694"/>
    </source>
</evidence>
<feature type="compositionally biased region" description="Low complexity" evidence="5">
    <location>
        <begin position="535"/>
        <end position="553"/>
    </location>
</feature>
<dbReference type="InterPro" id="IPR006657">
    <property type="entry name" value="MoPterin_dinucl-bd_dom"/>
</dbReference>
<dbReference type="InterPro" id="IPR009010">
    <property type="entry name" value="Asp_de-COase-like_dom_sf"/>
</dbReference>
<accession>A0A7X1LSB2</accession>
<keyword evidence="3" id="KW-0408">Iron</keyword>
<dbReference type="Proteomes" id="UP000517694">
    <property type="component" value="Unassembled WGS sequence"/>
</dbReference>
<dbReference type="SMART" id="SM00926">
    <property type="entry name" value="Molybdop_Fe4S4"/>
    <property type="match status" value="1"/>
</dbReference>
<protein>
    <submittedName>
        <fullName evidence="7">Molybdopterin oxidoreductase family protein</fullName>
    </submittedName>
</protein>
<name>A0A7X1LSB2_9ACTN</name>
<dbReference type="PANTHER" id="PTHR43105:SF10">
    <property type="entry name" value="NADH-QUINONE OXIDOREDUCTASE SUBUNIT G"/>
    <property type="match status" value="1"/>
</dbReference>
<reference evidence="7 8" key="1">
    <citation type="submission" date="2020-08" db="EMBL/GenBank/DDBJ databases">
        <title>Whole-Genome Sequence of French Clinical Streptomyces mexicanus Strain Q0842.</title>
        <authorList>
            <person name="Boxberger M."/>
            <person name="La Scola B."/>
        </authorList>
    </citation>
    <scope>NUCLEOTIDE SEQUENCE [LARGE SCALE GENOMIC DNA]</scope>
    <source>
        <strain evidence="7 8">Marseille-Q0842</strain>
    </source>
</reference>
<proteinExistence type="predicted"/>
<feature type="region of interest" description="Disordered" evidence="5">
    <location>
        <begin position="534"/>
        <end position="559"/>
    </location>
</feature>
<keyword evidence="1" id="KW-0004">4Fe-4S</keyword>
<evidence type="ECO:0000256" key="1">
    <source>
        <dbReference type="ARBA" id="ARBA00022485"/>
    </source>
</evidence>
<dbReference type="PROSITE" id="PS51669">
    <property type="entry name" value="4FE4S_MOW_BIS_MGD"/>
    <property type="match status" value="1"/>
</dbReference>
<dbReference type="CDD" id="cd00508">
    <property type="entry name" value="MopB_CT_Fdh-Nap-like"/>
    <property type="match status" value="1"/>
</dbReference>
<dbReference type="PANTHER" id="PTHR43105">
    <property type="entry name" value="RESPIRATORY NITRATE REDUCTASE"/>
    <property type="match status" value="1"/>
</dbReference>
<dbReference type="Pfam" id="PF01568">
    <property type="entry name" value="Molydop_binding"/>
    <property type="match status" value="1"/>
</dbReference>
<keyword evidence="2" id="KW-0479">Metal-binding</keyword>
<dbReference type="GO" id="GO:0046872">
    <property type="term" value="F:metal ion binding"/>
    <property type="evidence" value="ECO:0007669"/>
    <property type="project" value="UniProtKB-KW"/>
</dbReference>
<dbReference type="Gene3D" id="2.40.40.20">
    <property type="match status" value="1"/>
</dbReference>
<organism evidence="7 8">
    <name type="scientific">Streptomyces mexicanus</name>
    <dbReference type="NCBI Taxonomy" id="178566"/>
    <lineage>
        <taxon>Bacteria</taxon>
        <taxon>Bacillati</taxon>
        <taxon>Actinomycetota</taxon>
        <taxon>Actinomycetes</taxon>
        <taxon>Kitasatosporales</taxon>
        <taxon>Streptomycetaceae</taxon>
        <taxon>Streptomyces</taxon>
    </lineage>
</organism>
<sequence>MQISATPTHCPYCALQCGMNLTPAPDGGVRVAERADFPVNRGALCGKGRTAPALLSSRVRLTSPLVRSQGRLTPASWEEALDRIAGALARARGEHGADACAVFGGGGLTNEKAYALGKFARVVLGTSQIDYNGRFCMSSAAAAGNAAFGLDRGLPFPLEDIPRTGCVILVGSNPAETMPPALRYFTELRDNGGTLIVVDPRRTRTAELADLHLAPRPGTDLALALGLLHLVVAEARTDEAYIRERTTGWQEARAAAMAHWPEYVERITGVPVPRLREAVRLFCAPESAMVLTARGPEQQAKGTDTVGAWINLCLATGRAGRPLSGYGCLTGQGNGQGGREHGQKADQLPGYRKLTDPAARRHVAEVWGVDPDGLPGPGRSAYELLDALGSDIRTLLLMGSNPVVSAPRAAHVEERLRSLDFLAVCDVVLSETAALADVVLPVTQWAEETGTTTNLEGRVVLRRRALTPPDGVRSDLEVLHDLAARLGVEKGFPTDPEEVFEELRRASAGGPADYSGITYRRLAEENGVFWPCPAPADSAPAPESGSGSGSEPGFEVHPGTPRLFLDRFATEDGRARFVPVTHRPSAEEPDEEYPVLLTTGRVVAQYQSGAQTRRVEELNAAAPGPFVELHPRLAARLGAAEGDPVAVVSRRGRAVAPARITAGIRPDTVFMPFHWPGEGRANTLTNPALDPTSRMPEFKVCAVRLERVREEPVNQERVNPEPVQPEPVQP</sequence>
<dbReference type="OrthoDB" id="7376058at2"/>
<dbReference type="Pfam" id="PF00384">
    <property type="entry name" value="Molybdopterin"/>
    <property type="match status" value="1"/>
</dbReference>
<keyword evidence="8" id="KW-1185">Reference proteome</keyword>
<evidence type="ECO:0000256" key="5">
    <source>
        <dbReference type="SAM" id="MobiDB-lite"/>
    </source>
</evidence>
<dbReference type="Gene3D" id="3.40.50.740">
    <property type="match status" value="1"/>
</dbReference>
<dbReference type="GO" id="GO:0022904">
    <property type="term" value="P:respiratory electron transport chain"/>
    <property type="evidence" value="ECO:0007669"/>
    <property type="project" value="TreeGrafter"/>
</dbReference>